<dbReference type="PANTHER" id="PTHR12697">
    <property type="entry name" value="PBS LYASE HEAT-LIKE PROTEIN"/>
    <property type="match status" value="1"/>
</dbReference>
<dbReference type="InterPro" id="IPR004155">
    <property type="entry name" value="PBS_lyase_HEAT"/>
</dbReference>
<dbReference type="Proteomes" id="UP000677668">
    <property type="component" value="Chromosome 2"/>
</dbReference>
<accession>A0ABX8B7N2</accession>
<sequence>MRFFHSLLVLWLTGCVVGLWLPVLGQDRYLADLTSPDRRTRQRAAVALGDRRLQAAVPALLEVLRNDLDPQVRAEAAVALGKIKDPQTLPPLIEALRGPDADVRRAVLRALLLFYIEEDIEFVFARRRGLDRFNPFLETDDLTMVLPGTEVAPAVLQALADAMRDDARVDNRRVAVRALGVLRGESMVSAMVEALGDADLREDIFRVLAKFGRPEYGLHVLPYLDDPDANVRRQAVETLGRLRTREAVTPLMARYRAARPGRDADQQTRILAALARIGDPMSESVFRENLDHPSAERRRFAAEGLGRCEATAYVDELSNRRLAEKDERVRLAQAFALYRLGRREFLQDVIRQLDSRRYGEQAESYLLSLTRTADLHPYLRIAGPRGTERMLRALGQVGTRDDLPALRPFLSDRDRRIVNAANRAIRQIETRAGAVRD</sequence>
<name>A0ABX8B7N2_9BACT</name>
<dbReference type="SMART" id="SM00567">
    <property type="entry name" value="EZ_HEAT"/>
    <property type="match status" value="7"/>
</dbReference>
<dbReference type="Pfam" id="PF13646">
    <property type="entry name" value="HEAT_2"/>
    <property type="match status" value="2"/>
</dbReference>
<gene>
    <name evidence="1" type="ORF">J8C05_12640</name>
</gene>
<dbReference type="InterPro" id="IPR011989">
    <property type="entry name" value="ARM-like"/>
</dbReference>
<dbReference type="PROSITE" id="PS51257">
    <property type="entry name" value="PROKAR_LIPOPROTEIN"/>
    <property type="match status" value="1"/>
</dbReference>
<dbReference type="Gene3D" id="1.25.10.10">
    <property type="entry name" value="Leucine-rich Repeat Variant"/>
    <property type="match status" value="4"/>
</dbReference>
<keyword evidence="2" id="KW-1185">Reference proteome</keyword>
<dbReference type="RefSeq" id="WP_211423883.1">
    <property type="nucleotide sequence ID" value="NZ_CP072643.1"/>
</dbReference>
<evidence type="ECO:0000313" key="2">
    <source>
        <dbReference type="Proteomes" id="UP000677668"/>
    </source>
</evidence>
<organism evidence="1 2">
    <name type="scientific">Chloracidobacterium sp. N</name>
    <dbReference type="NCBI Taxonomy" id="2821540"/>
    <lineage>
        <taxon>Bacteria</taxon>
        <taxon>Pseudomonadati</taxon>
        <taxon>Acidobacteriota</taxon>
        <taxon>Terriglobia</taxon>
        <taxon>Terriglobales</taxon>
        <taxon>Acidobacteriaceae</taxon>
        <taxon>Chloracidobacterium</taxon>
        <taxon>Chloracidobacterium aggregatum</taxon>
    </lineage>
</organism>
<reference evidence="1 2" key="1">
    <citation type="submission" date="2021-03" db="EMBL/GenBank/DDBJ databases">
        <title>Genomic and phenotypic characterization of Chloracidobacterium isolates provides evidence for multiple species.</title>
        <authorList>
            <person name="Saini M.K."/>
            <person name="Costas A.M.G."/>
            <person name="Tank M."/>
            <person name="Bryant D.A."/>
        </authorList>
    </citation>
    <scope>NUCLEOTIDE SEQUENCE [LARGE SCALE GENOMIC DNA]</scope>
    <source>
        <strain evidence="1 2">N</strain>
    </source>
</reference>
<protein>
    <submittedName>
        <fullName evidence="1">HEAT repeat domain-containing protein</fullName>
    </submittedName>
</protein>
<proteinExistence type="predicted"/>
<dbReference type="InterPro" id="IPR016024">
    <property type="entry name" value="ARM-type_fold"/>
</dbReference>
<dbReference type="PANTHER" id="PTHR12697:SF5">
    <property type="entry name" value="DEOXYHYPUSINE HYDROXYLASE"/>
    <property type="match status" value="1"/>
</dbReference>
<evidence type="ECO:0000313" key="1">
    <source>
        <dbReference type="EMBL" id="QUV95670.1"/>
    </source>
</evidence>
<dbReference type="SUPFAM" id="SSF48371">
    <property type="entry name" value="ARM repeat"/>
    <property type="match status" value="1"/>
</dbReference>
<dbReference type="EMBL" id="CP072643">
    <property type="protein sequence ID" value="QUV95670.1"/>
    <property type="molecule type" value="Genomic_DNA"/>
</dbReference>